<name>A0A816AGT9_9BILA</name>
<organism evidence="2 4">
    <name type="scientific">Didymodactylos carnosus</name>
    <dbReference type="NCBI Taxonomy" id="1234261"/>
    <lineage>
        <taxon>Eukaryota</taxon>
        <taxon>Metazoa</taxon>
        <taxon>Spiralia</taxon>
        <taxon>Gnathifera</taxon>
        <taxon>Rotifera</taxon>
        <taxon>Eurotatoria</taxon>
        <taxon>Bdelloidea</taxon>
        <taxon>Philodinida</taxon>
        <taxon>Philodinidae</taxon>
        <taxon>Didymodactylos</taxon>
    </lineage>
</organism>
<gene>
    <name evidence="2" type="ORF">GPM918_LOCUS42185</name>
    <name evidence="3" type="ORF">SRO942_LOCUS43382</name>
</gene>
<evidence type="ECO:0000313" key="2">
    <source>
        <dbReference type="EMBL" id="CAF1597309.1"/>
    </source>
</evidence>
<protein>
    <submittedName>
        <fullName evidence="2">Uncharacterized protein</fullName>
    </submittedName>
</protein>
<accession>A0A816AGT9</accession>
<comment type="caution">
    <text evidence="2">The sequence shown here is derived from an EMBL/GenBank/DDBJ whole genome shotgun (WGS) entry which is preliminary data.</text>
</comment>
<dbReference type="Proteomes" id="UP000681722">
    <property type="component" value="Unassembled WGS sequence"/>
</dbReference>
<dbReference type="EMBL" id="CAJOBC010101265">
    <property type="protein sequence ID" value="CAF4472744.1"/>
    <property type="molecule type" value="Genomic_DNA"/>
</dbReference>
<feature type="signal peptide" evidence="1">
    <location>
        <begin position="1"/>
        <end position="21"/>
    </location>
</feature>
<evidence type="ECO:0000313" key="3">
    <source>
        <dbReference type="EMBL" id="CAF4472744.1"/>
    </source>
</evidence>
<keyword evidence="4" id="KW-1185">Reference proteome</keyword>
<evidence type="ECO:0000313" key="4">
    <source>
        <dbReference type="Proteomes" id="UP000663829"/>
    </source>
</evidence>
<sequence>MPKDAFEILFLLLFCVDEVKNYRVSKSKKIREEKKKAKTAGEVKMNQVLLKHLRDKTFPMVETTTMTSN</sequence>
<evidence type="ECO:0000256" key="1">
    <source>
        <dbReference type="SAM" id="SignalP"/>
    </source>
</evidence>
<feature type="chain" id="PRO_5044132167" evidence="1">
    <location>
        <begin position="22"/>
        <end position="69"/>
    </location>
</feature>
<feature type="non-terminal residue" evidence="2">
    <location>
        <position position="69"/>
    </location>
</feature>
<dbReference type="EMBL" id="CAJNOQ010034935">
    <property type="protein sequence ID" value="CAF1597309.1"/>
    <property type="molecule type" value="Genomic_DNA"/>
</dbReference>
<dbReference type="AlphaFoldDB" id="A0A816AGT9"/>
<proteinExistence type="predicted"/>
<dbReference type="Proteomes" id="UP000663829">
    <property type="component" value="Unassembled WGS sequence"/>
</dbReference>
<keyword evidence="1" id="KW-0732">Signal</keyword>
<reference evidence="2" key="1">
    <citation type="submission" date="2021-02" db="EMBL/GenBank/DDBJ databases">
        <authorList>
            <person name="Nowell W R."/>
        </authorList>
    </citation>
    <scope>NUCLEOTIDE SEQUENCE</scope>
</reference>